<organism evidence="1 2">
    <name type="scientific">Arctium lappa</name>
    <name type="common">Greater burdock</name>
    <name type="synonym">Lappa major</name>
    <dbReference type="NCBI Taxonomy" id="4217"/>
    <lineage>
        <taxon>Eukaryota</taxon>
        <taxon>Viridiplantae</taxon>
        <taxon>Streptophyta</taxon>
        <taxon>Embryophyta</taxon>
        <taxon>Tracheophyta</taxon>
        <taxon>Spermatophyta</taxon>
        <taxon>Magnoliopsida</taxon>
        <taxon>eudicotyledons</taxon>
        <taxon>Gunneridae</taxon>
        <taxon>Pentapetalae</taxon>
        <taxon>asterids</taxon>
        <taxon>campanulids</taxon>
        <taxon>Asterales</taxon>
        <taxon>Asteraceae</taxon>
        <taxon>Carduoideae</taxon>
        <taxon>Cardueae</taxon>
        <taxon>Arctiinae</taxon>
        <taxon>Arctium</taxon>
    </lineage>
</organism>
<keyword evidence="2" id="KW-1185">Reference proteome</keyword>
<proteinExistence type="predicted"/>
<sequence>MGGQKFTRISDNGKKGSRLDRFLTSNGFCMSWRNLGVKALDRKWSDHYPIMLHESNGGFGPKPFKIFDTWLEEEGWKGQKEKFGKLEGDAENFKEMTKKLEGILEHRSFDGEERKRWIEAQNNWLTAEKRKAEIAWQKAKVKWVKDGDENSRFFHAVIRKKERKNGIRGLEVNSHWTEDPEKIKEGVFEFFKRKFMSRKTEGPKLKSGKMNKISREEAEYLERRFTEVEIWEAIKACGSNKSPGPDGITIAFIKKFWLLIKEDLVKALDNFWEKAEISRGCNASFLTLIPKKQNPIGLNEYRPISLIGILYKILSKVLSERMKKVLGGIIGDTQTTFIKGRLVLDGVLIANEVVEYTRKAKKKALVFKVDFDKAYDSVEWEFLLHAMSEMGFGTKWCKWVKACLISSTISVLVNGSPTKEFTMEKGIRQGDPLAPFLFLIVAESLNTLMKEAKAEGIFEGIKVGKEGMEISHLQYADDAIFFGKWNIRNLKNLMKILKCFYEASGLKINISKSKLYGIGVEEEETQAWAHGIGCVHGVLPFMYLGLPVGVVMSKSDSWKMVVEKIKNKLATWKARLISFGGRQTLVKFVLGSLSLYFFSLFRAPSGVIKELERVRSSFFWGGGNGYCAKGWLGSNGLMLGTKNEATIRERGEWVEGKWVWKWAWRREPMGREKGELEALIGLVGEWAPKPSSKDRYIWMGGEKDEFTVCDIKKLIEEGVVADGDHVKETKWLKEVPKKVNIFMWRARLGRLPCKEVLDKIGMDLPSILCPRCQKMVETVNHALVECEEVAKIWEGVTRWWKVHSETTGSFNGLVESNATPRLWKEMASRTKDGMECLAFRPSFDDVKKTYRQSGQQIVAAAKREFVDTVVIGSRLVRVCV</sequence>
<dbReference type="EMBL" id="CM042047">
    <property type="protein sequence ID" value="KAI3771839.1"/>
    <property type="molecule type" value="Genomic_DNA"/>
</dbReference>
<accession>A0ACB9FKN9</accession>
<evidence type="ECO:0000313" key="2">
    <source>
        <dbReference type="Proteomes" id="UP001055879"/>
    </source>
</evidence>
<gene>
    <name evidence="1" type="ORF">L6452_03008</name>
</gene>
<name>A0ACB9FKN9_ARCLA</name>
<protein>
    <submittedName>
        <fullName evidence="1">Uncharacterized protein</fullName>
    </submittedName>
</protein>
<comment type="caution">
    <text evidence="1">The sequence shown here is derived from an EMBL/GenBank/DDBJ whole genome shotgun (WGS) entry which is preliminary data.</text>
</comment>
<reference evidence="1 2" key="2">
    <citation type="journal article" date="2022" name="Mol. Ecol. Resour.">
        <title>The genomes of chicory, endive, great burdock and yacon provide insights into Asteraceae paleo-polyploidization history and plant inulin production.</title>
        <authorList>
            <person name="Fan W."/>
            <person name="Wang S."/>
            <person name="Wang H."/>
            <person name="Wang A."/>
            <person name="Jiang F."/>
            <person name="Liu H."/>
            <person name="Zhao H."/>
            <person name="Xu D."/>
            <person name="Zhang Y."/>
        </authorList>
    </citation>
    <scope>NUCLEOTIDE SEQUENCE [LARGE SCALE GENOMIC DNA]</scope>
    <source>
        <strain evidence="2">cv. Niubang</strain>
    </source>
</reference>
<evidence type="ECO:0000313" key="1">
    <source>
        <dbReference type="EMBL" id="KAI3771839.1"/>
    </source>
</evidence>
<reference evidence="2" key="1">
    <citation type="journal article" date="2022" name="Mol. Ecol. Resour.">
        <title>The genomes of chicory, endive, great burdock and yacon provide insights into Asteraceae palaeo-polyploidization history and plant inulin production.</title>
        <authorList>
            <person name="Fan W."/>
            <person name="Wang S."/>
            <person name="Wang H."/>
            <person name="Wang A."/>
            <person name="Jiang F."/>
            <person name="Liu H."/>
            <person name="Zhao H."/>
            <person name="Xu D."/>
            <person name="Zhang Y."/>
        </authorList>
    </citation>
    <scope>NUCLEOTIDE SEQUENCE [LARGE SCALE GENOMIC DNA]</scope>
    <source>
        <strain evidence="2">cv. Niubang</strain>
    </source>
</reference>
<dbReference type="Proteomes" id="UP001055879">
    <property type="component" value="Linkage Group LG01"/>
</dbReference>